<accession>A0A2D0KN92</accession>
<organism evidence="1 2">
    <name type="scientific">Xenorhabdus stockiae</name>
    <dbReference type="NCBI Taxonomy" id="351614"/>
    <lineage>
        <taxon>Bacteria</taxon>
        <taxon>Pseudomonadati</taxon>
        <taxon>Pseudomonadota</taxon>
        <taxon>Gammaproteobacteria</taxon>
        <taxon>Enterobacterales</taxon>
        <taxon>Morganellaceae</taxon>
        <taxon>Xenorhabdus</taxon>
    </lineage>
</organism>
<gene>
    <name evidence="1" type="ORF">Xsto_02630</name>
</gene>
<reference evidence="1 2" key="1">
    <citation type="journal article" date="2017" name="Nat. Microbiol.">
        <title>Natural product diversity associated with the nematode symbionts Photorhabdus and Xenorhabdus.</title>
        <authorList>
            <person name="Tobias N.J."/>
            <person name="Wolff H."/>
            <person name="Djahanschiri B."/>
            <person name="Grundmann F."/>
            <person name="Kronenwerth M."/>
            <person name="Shi Y.M."/>
            <person name="Simonyi S."/>
            <person name="Grun P."/>
            <person name="Shapiro-Ilan D."/>
            <person name="Pidot S.J."/>
            <person name="Stinear T.P."/>
            <person name="Ebersberger I."/>
            <person name="Bode H.B."/>
        </authorList>
    </citation>
    <scope>NUCLEOTIDE SEQUENCE [LARGE SCALE GENOMIC DNA]</scope>
    <source>
        <strain evidence="1 2">DSM 17904</strain>
    </source>
</reference>
<dbReference type="SUPFAM" id="SSF53271">
    <property type="entry name" value="PRTase-like"/>
    <property type="match status" value="1"/>
</dbReference>
<dbReference type="Gene3D" id="3.40.50.2020">
    <property type="match status" value="1"/>
</dbReference>
<dbReference type="Proteomes" id="UP000222366">
    <property type="component" value="Unassembled WGS sequence"/>
</dbReference>
<dbReference type="InterPro" id="IPR029057">
    <property type="entry name" value="PRTase-like"/>
</dbReference>
<keyword evidence="2" id="KW-1185">Reference proteome</keyword>
<evidence type="ECO:0000313" key="1">
    <source>
        <dbReference type="EMBL" id="PHM64876.1"/>
    </source>
</evidence>
<dbReference type="AlphaFoldDB" id="A0A2D0KN92"/>
<protein>
    <recommendedName>
        <fullName evidence="3">Phosphoribosyltransferase domain-containing protein</fullName>
    </recommendedName>
</protein>
<evidence type="ECO:0000313" key="2">
    <source>
        <dbReference type="Proteomes" id="UP000222366"/>
    </source>
</evidence>
<dbReference type="EMBL" id="NJAJ01000023">
    <property type="protein sequence ID" value="PHM64876.1"/>
    <property type="molecule type" value="Genomic_DNA"/>
</dbReference>
<evidence type="ECO:0008006" key="3">
    <source>
        <dbReference type="Google" id="ProtNLM"/>
    </source>
</evidence>
<comment type="caution">
    <text evidence="1">The sequence shown here is derived from an EMBL/GenBank/DDBJ whole genome shotgun (WGS) entry which is preliminary data.</text>
</comment>
<name>A0A2D0KN92_9GAMM</name>
<sequence>MSEFLSPSSVIPSILDLRAVGLLGDLRGVSGTSHLMKEVMELPGVVAKKQNFLSSRGFAYYEPKTCDELLATVKYYADIITKLQCTDKQCAVPSKYILADHCLVKLLRIIDSLLGVPQITNEDIIPFIDGVKACAEIICSTLTGRKSSFSPSLLQNLKLPAGTGHQVPRTYIEGDNHLLTLAAAQIDVCPDSSVIGVMLGGAATAAVTAAAWNSELNLVKVSRYDDACSNSHHIWGRNIPSENSISIIDDNCGTGDTLRQVRDLVITQTGIRPKLRATELHWEKLLRTRVYGYSDRVFSPEFLDVLTPWCFRHHKVLNHLVNQLSTDEGKHVHTTYSHTTTADWVSYSYSLLSVLYDTLTDSTWAPELLGFLSTLVSPQKMDCDQPIDAFRDIAQQCPECLSCNREFGANRSEQANTAKEIN</sequence>
<dbReference type="RefSeq" id="WP_244590397.1">
    <property type="nucleotide sequence ID" value="NZ_CAWNRH010000097.1"/>
</dbReference>
<proteinExistence type="predicted"/>